<reference evidence="2" key="1">
    <citation type="submission" date="2023-06" db="EMBL/GenBank/DDBJ databases">
        <authorList>
            <consortium name="Lawrence Berkeley National Laboratory"/>
            <person name="Ahrendt S."/>
            <person name="Sahu N."/>
            <person name="Indic B."/>
            <person name="Wong-Bajracharya J."/>
            <person name="Merenyi Z."/>
            <person name="Ke H.-M."/>
            <person name="Monk M."/>
            <person name="Kocsube S."/>
            <person name="Drula E."/>
            <person name="Lipzen A."/>
            <person name="Balint B."/>
            <person name="Henrissat B."/>
            <person name="Andreopoulos B."/>
            <person name="Martin F.M."/>
            <person name="Harder C.B."/>
            <person name="Rigling D."/>
            <person name="Ford K.L."/>
            <person name="Foster G.D."/>
            <person name="Pangilinan J."/>
            <person name="Papanicolaou A."/>
            <person name="Barry K."/>
            <person name="LaButti K."/>
            <person name="Viragh M."/>
            <person name="Koriabine M."/>
            <person name="Yan M."/>
            <person name="Riley R."/>
            <person name="Champramary S."/>
            <person name="Plett K.L."/>
            <person name="Tsai I.J."/>
            <person name="Slot J."/>
            <person name="Sipos G."/>
            <person name="Plett J."/>
            <person name="Nagy L.G."/>
            <person name="Grigoriev I.V."/>
        </authorList>
    </citation>
    <scope>NUCLEOTIDE SEQUENCE</scope>
    <source>
        <strain evidence="2">HWK02</strain>
    </source>
</reference>
<feature type="signal peptide" evidence="1">
    <location>
        <begin position="1"/>
        <end position="24"/>
    </location>
</feature>
<evidence type="ECO:0000313" key="3">
    <source>
        <dbReference type="Proteomes" id="UP001175228"/>
    </source>
</evidence>
<name>A0AA39PLX5_9AGAR</name>
<keyword evidence="1" id="KW-0732">Signal</keyword>
<feature type="chain" id="PRO_5041203312" description="Secreted protein" evidence="1">
    <location>
        <begin position="25"/>
        <end position="135"/>
    </location>
</feature>
<dbReference type="AlphaFoldDB" id="A0AA39PLX5"/>
<comment type="caution">
    <text evidence="2">The sequence shown here is derived from an EMBL/GenBank/DDBJ whole genome shotgun (WGS) entry which is preliminary data.</text>
</comment>
<evidence type="ECO:0000313" key="2">
    <source>
        <dbReference type="EMBL" id="KAK0485603.1"/>
    </source>
</evidence>
<organism evidence="2 3">
    <name type="scientific">Armillaria luteobubalina</name>
    <dbReference type="NCBI Taxonomy" id="153913"/>
    <lineage>
        <taxon>Eukaryota</taxon>
        <taxon>Fungi</taxon>
        <taxon>Dikarya</taxon>
        <taxon>Basidiomycota</taxon>
        <taxon>Agaricomycotina</taxon>
        <taxon>Agaricomycetes</taxon>
        <taxon>Agaricomycetidae</taxon>
        <taxon>Agaricales</taxon>
        <taxon>Marasmiineae</taxon>
        <taxon>Physalacriaceae</taxon>
        <taxon>Armillaria</taxon>
    </lineage>
</organism>
<sequence>MQPSLLSHCFFIPLLHVFQHSSWASVFLFHGKYRSPASRCQSCPCISAKSCRRFAARIQEPSLSPPTASKLISGSIPKPFYSRRQQSVMLGTVHTMTCEHGIAIHNIAFLENQLYMRLNVGRYVYDTSVDSFDKF</sequence>
<keyword evidence="3" id="KW-1185">Reference proteome</keyword>
<proteinExistence type="predicted"/>
<evidence type="ECO:0008006" key="4">
    <source>
        <dbReference type="Google" id="ProtNLM"/>
    </source>
</evidence>
<evidence type="ECO:0000256" key="1">
    <source>
        <dbReference type="SAM" id="SignalP"/>
    </source>
</evidence>
<dbReference type="EMBL" id="JAUEPU010000048">
    <property type="protein sequence ID" value="KAK0485603.1"/>
    <property type="molecule type" value="Genomic_DNA"/>
</dbReference>
<protein>
    <recommendedName>
        <fullName evidence="4">Secreted protein</fullName>
    </recommendedName>
</protein>
<dbReference type="Proteomes" id="UP001175228">
    <property type="component" value="Unassembled WGS sequence"/>
</dbReference>
<gene>
    <name evidence="2" type="ORF">EDD18DRAFT_1195184</name>
</gene>
<accession>A0AA39PLX5</accession>